<gene>
    <name evidence="1" type="ORF">CISIN_1g034781mg</name>
</gene>
<evidence type="ECO:0000313" key="2">
    <source>
        <dbReference type="Proteomes" id="UP000027120"/>
    </source>
</evidence>
<keyword evidence="2" id="KW-1185">Reference proteome</keyword>
<name>A0A067E2D4_CITSI</name>
<sequence>MMRMGKYVIQLKQRGFTITHSETPKKRKWPSSTDSRNILSSRSVDLNPDIMYLCFFGNLSQFYNYKCMIIYCLLRVRIIDSTT</sequence>
<dbReference type="AlphaFoldDB" id="A0A067E2D4"/>
<dbReference type="EMBL" id="KK785111">
    <property type="protein sequence ID" value="KDO49389.1"/>
    <property type="molecule type" value="Genomic_DNA"/>
</dbReference>
<evidence type="ECO:0000313" key="1">
    <source>
        <dbReference type="EMBL" id="KDO49389.1"/>
    </source>
</evidence>
<proteinExistence type="predicted"/>
<protein>
    <submittedName>
        <fullName evidence="1">Uncharacterized protein</fullName>
    </submittedName>
</protein>
<dbReference type="Proteomes" id="UP000027120">
    <property type="component" value="Unassembled WGS sequence"/>
</dbReference>
<organism evidence="1 2">
    <name type="scientific">Citrus sinensis</name>
    <name type="common">Sweet orange</name>
    <name type="synonym">Citrus aurantium var. sinensis</name>
    <dbReference type="NCBI Taxonomy" id="2711"/>
    <lineage>
        <taxon>Eukaryota</taxon>
        <taxon>Viridiplantae</taxon>
        <taxon>Streptophyta</taxon>
        <taxon>Embryophyta</taxon>
        <taxon>Tracheophyta</taxon>
        <taxon>Spermatophyta</taxon>
        <taxon>Magnoliopsida</taxon>
        <taxon>eudicotyledons</taxon>
        <taxon>Gunneridae</taxon>
        <taxon>Pentapetalae</taxon>
        <taxon>rosids</taxon>
        <taxon>malvids</taxon>
        <taxon>Sapindales</taxon>
        <taxon>Rutaceae</taxon>
        <taxon>Aurantioideae</taxon>
        <taxon>Citrus</taxon>
    </lineage>
</organism>
<accession>A0A067E2D4</accession>
<reference evidence="1 2" key="1">
    <citation type="submission" date="2014-04" db="EMBL/GenBank/DDBJ databases">
        <authorList>
            <consortium name="International Citrus Genome Consortium"/>
            <person name="Gmitter F."/>
            <person name="Chen C."/>
            <person name="Farmerie W."/>
            <person name="Harkins T."/>
            <person name="Desany B."/>
            <person name="Mohiuddin M."/>
            <person name="Kodira C."/>
            <person name="Borodovsky M."/>
            <person name="Lomsadze A."/>
            <person name="Burns P."/>
            <person name="Jenkins J."/>
            <person name="Prochnik S."/>
            <person name="Shu S."/>
            <person name="Chapman J."/>
            <person name="Pitluck S."/>
            <person name="Schmutz J."/>
            <person name="Rokhsar D."/>
        </authorList>
    </citation>
    <scope>NUCLEOTIDE SEQUENCE</scope>
</reference>